<evidence type="ECO:0000256" key="1">
    <source>
        <dbReference type="SAM" id="Phobius"/>
    </source>
</evidence>
<sequence length="88" mass="9778">MQNTSMAGVPMNCINWLALGAVVYGAMDKRNALKVLGLKEQINADVLQPLIDRGLSQRKIAEELEVSQSLIRNICKKLGIKTKRGRKQ</sequence>
<feature type="transmembrane region" description="Helical" evidence="1">
    <location>
        <begin position="6"/>
        <end position="27"/>
    </location>
</feature>
<proteinExistence type="predicted"/>
<accession>A0A8S5VIB2</accession>
<keyword evidence="1" id="KW-0812">Transmembrane</keyword>
<keyword evidence="1" id="KW-0472">Membrane</keyword>
<dbReference type="Gene3D" id="1.10.10.60">
    <property type="entry name" value="Homeodomain-like"/>
    <property type="match status" value="1"/>
</dbReference>
<protein>
    <submittedName>
        <fullName evidence="2">Uncharacterized protein</fullName>
    </submittedName>
</protein>
<organism evidence="2">
    <name type="scientific">Siphoviridae sp. ctsYb1</name>
    <dbReference type="NCBI Taxonomy" id="2825696"/>
    <lineage>
        <taxon>Viruses</taxon>
        <taxon>Duplodnaviria</taxon>
        <taxon>Heunggongvirae</taxon>
        <taxon>Uroviricota</taxon>
        <taxon>Caudoviricetes</taxon>
    </lineage>
</organism>
<reference evidence="2" key="1">
    <citation type="journal article" date="2021" name="Proc. Natl. Acad. Sci. U.S.A.">
        <title>A Catalog of Tens of Thousands of Viruses from Human Metagenomes Reveals Hidden Associations with Chronic Diseases.</title>
        <authorList>
            <person name="Tisza M.J."/>
            <person name="Buck C.B."/>
        </authorList>
    </citation>
    <scope>NUCLEOTIDE SEQUENCE</scope>
    <source>
        <strain evidence="2">CtsYb1</strain>
    </source>
</reference>
<name>A0A8S5VIB2_9CAUD</name>
<dbReference type="EMBL" id="BK016273">
    <property type="protein sequence ID" value="DAG06517.1"/>
    <property type="molecule type" value="Genomic_DNA"/>
</dbReference>
<evidence type="ECO:0000313" key="2">
    <source>
        <dbReference type="EMBL" id="DAG06517.1"/>
    </source>
</evidence>
<keyword evidence="1" id="KW-1133">Transmembrane helix</keyword>